<dbReference type="AlphaFoldDB" id="F7XTR1"/>
<keyword evidence="1" id="KW-0472">Membrane</keyword>
<dbReference type="EMBL" id="CP002130">
    <property type="protein sequence ID" value="AEI89270.1"/>
    <property type="molecule type" value="Genomic_DNA"/>
</dbReference>
<evidence type="ECO:0000313" key="2">
    <source>
        <dbReference type="EMBL" id="AEI89270.1"/>
    </source>
</evidence>
<organism evidence="2 3">
    <name type="scientific">Midichloria mitochondrii (strain IricVA)</name>
    <dbReference type="NCBI Taxonomy" id="696127"/>
    <lineage>
        <taxon>Bacteria</taxon>
        <taxon>Pseudomonadati</taxon>
        <taxon>Pseudomonadota</taxon>
        <taxon>Alphaproteobacteria</taxon>
        <taxon>Rickettsiales</taxon>
        <taxon>Candidatus Midichloriaceae</taxon>
        <taxon>Candidatus Midichloria</taxon>
    </lineage>
</organism>
<dbReference type="STRING" id="696127.midi_00990"/>
<dbReference type="OrthoDB" id="9806540at2"/>
<dbReference type="PANTHER" id="PTHR34387:SF2">
    <property type="entry name" value="SLR1258 PROTEIN"/>
    <property type="match status" value="1"/>
</dbReference>
<dbReference type="PANTHER" id="PTHR34387">
    <property type="entry name" value="SLR1258 PROTEIN"/>
    <property type="match status" value="1"/>
</dbReference>
<keyword evidence="3" id="KW-1185">Reference proteome</keyword>
<feature type="transmembrane region" description="Helical" evidence="1">
    <location>
        <begin position="21"/>
        <end position="41"/>
    </location>
</feature>
<dbReference type="RefSeq" id="WP_013951468.1">
    <property type="nucleotide sequence ID" value="NC_015722.1"/>
</dbReference>
<keyword evidence="1" id="KW-0812">Transmembrane</keyword>
<evidence type="ECO:0000313" key="3">
    <source>
        <dbReference type="Proteomes" id="UP000006639"/>
    </source>
</evidence>
<dbReference type="GO" id="GO:0006974">
    <property type="term" value="P:DNA damage response"/>
    <property type="evidence" value="ECO:0007669"/>
    <property type="project" value="TreeGrafter"/>
</dbReference>
<dbReference type="InterPro" id="IPR052022">
    <property type="entry name" value="26kDa_periplasmic_antigen"/>
</dbReference>
<protein>
    <submittedName>
        <fullName evidence="2">Uncharacterized protein conserved in bacteria</fullName>
    </submittedName>
</protein>
<gene>
    <name evidence="2" type="ordered locus">midi_00990</name>
</gene>
<accession>F7XTR1</accession>
<dbReference type="Gene3D" id="3.30.70.2970">
    <property type="entry name" value="Protein of unknown function (DUF541), domain 2"/>
    <property type="match status" value="1"/>
</dbReference>
<dbReference type="HOGENOM" id="CLU_1729305_0_0_5"/>
<proteinExistence type="predicted"/>
<dbReference type="Proteomes" id="UP000006639">
    <property type="component" value="Chromosome"/>
</dbReference>
<reference evidence="2 3" key="1">
    <citation type="journal article" date="2011" name="Mol. Biol. Evol.">
        <title>Phylogenomic evidence for the presence of a flagellum and cbb3 oxidase in the free-living mitochondrial ancestor.</title>
        <authorList>
            <person name="Sassera D."/>
            <person name="Lo N."/>
            <person name="Epis S."/>
            <person name="D'Auria G."/>
            <person name="Montagna M."/>
            <person name="Comandatore F."/>
            <person name="Horner D."/>
            <person name="Pereto J."/>
            <person name="Luciano A.M."/>
            <person name="Franciosi F."/>
            <person name="Ferri E."/>
            <person name="Crotti E."/>
            <person name="Bazzocchi C."/>
            <person name="Daffonchio D."/>
            <person name="Sacchi L."/>
            <person name="Moya A."/>
            <person name="Latorre A."/>
            <person name="Bandi C."/>
        </authorList>
    </citation>
    <scope>NUCLEOTIDE SEQUENCE [LARGE SCALE GENOMIC DNA]</scope>
    <source>
        <strain evidence="2 3">IricVA</strain>
    </source>
</reference>
<sequence length="151" mass="17344">MKRTKDIEYSADHKKWGSRCGTIIAAFAMILTSSIIIRNGLINTQKNQESVSVKGLAERVVRADSAIWVIPISETGDDLESVKDKIDIDVRKIFAYLKKYDIEDNEIEQDIMRVYDKLAQRFYDEHNKAKRFSIDHQLIIKSSNVEAVHEG</sequence>
<dbReference type="InterPro" id="IPR007497">
    <property type="entry name" value="SIMPL/DUF541"/>
</dbReference>
<keyword evidence="1" id="KW-1133">Transmembrane helix</keyword>
<evidence type="ECO:0000256" key="1">
    <source>
        <dbReference type="SAM" id="Phobius"/>
    </source>
</evidence>
<name>F7XTR1_MIDMI</name>
<dbReference type="Pfam" id="PF04402">
    <property type="entry name" value="SIMPL"/>
    <property type="match status" value="1"/>
</dbReference>
<dbReference type="KEGG" id="mmn:midi_00990"/>